<accession>A0A0M5L7Y7</accession>
<dbReference type="PATRIC" id="fig|1279460.3.peg.2275"/>
<evidence type="ECO:0000313" key="2">
    <source>
        <dbReference type="Proteomes" id="UP000056502"/>
    </source>
</evidence>
<dbReference type="AlphaFoldDB" id="A0A0M5L7Y7"/>
<proteinExistence type="predicted"/>
<name>A0A0M5L7Y7_LEPIR</name>
<organism evidence="1">
    <name type="scientific">Leptospira interrogans serovar Hardjo str. Norma</name>
    <dbReference type="NCBI Taxonomy" id="1279460"/>
    <lineage>
        <taxon>Bacteria</taxon>
        <taxon>Pseudomonadati</taxon>
        <taxon>Spirochaetota</taxon>
        <taxon>Spirochaetia</taxon>
        <taxon>Leptospirales</taxon>
        <taxon>Leptospiraceae</taxon>
        <taxon>Leptospira</taxon>
    </lineage>
</organism>
<dbReference type="EMBL" id="CP012603">
    <property type="protein sequence ID" value="ALE39440.1"/>
    <property type="molecule type" value="Genomic_DNA"/>
</dbReference>
<dbReference type="Proteomes" id="UP000056502">
    <property type="component" value="Chromosome I"/>
</dbReference>
<sequence length="37" mass="4242">MVSISYLKNVLEKLLLGHMNRILGLDCFKNLNILVLL</sequence>
<reference evidence="1 2" key="1">
    <citation type="journal article" date="2015" name="Genome Announc.">
        <title>Whole-Genome Sequence of Leptospira interrogans Serovar Hardjo Subtype Hardjoprajitno Strain Norma, Isolated from Cattle in a Leptospirosis Outbreak in Brazil.</title>
        <authorList>
            <person name="Cosate M.R."/>
            <person name="Soares S.C."/>
            <person name="Mendes T.A."/>
            <person name="Raittz R.T."/>
            <person name="Moreira E.C."/>
            <person name="Leite R."/>
            <person name="Fernandes G.R."/>
            <person name="Haddad J.P."/>
            <person name="Ortega J.M."/>
        </authorList>
    </citation>
    <scope>NUCLEOTIDE SEQUENCE [LARGE SCALE GENOMIC DNA]</scope>
    <source>
        <strain evidence="1 2">Norma</strain>
    </source>
</reference>
<protein>
    <submittedName>
        <fullName evidence="1">Uncharacterized protein</fullName>
    </submittedName>
</protein>
<evidence type="ECO:0000313" key="1">
    <source>
        <dbReference type="EMBL" id="ALE39440.1"/>
    </source>
</evidence>
<gene>
    <name evidence="1" type="ORF">G436_2260</name>
</gene>